<proteinExistence type="predicted"/>
<accession>A0ABQ8TSH8</accession>
<evidence type="ECO:0000313" key="1">
    <source>
        <dbReference type="EMBL" id="KAJ4449651.1"/>
    </source>
</evidence>
<sequence length="146" mass="16456">MSPESNTESYPAFAHIGLRENPGKNLNQVTCPDRELNPGHLVSRPDALTVTPQNLVPFNAEIQEECMESQKRPYSTLCLADSIESRNNDVGYVCYKRDSTINLNYGLFNDARNYRGYINVEGIEPATSNIEGQRYTNYATDSDTLR</sequence>
<reference evidence="1 2" key="1">
    <citation type="journal article" date="2022" name="Allergy">
        <title>Genome assembly and annotation of Periplaneta americana reveal a comprehensive cockroach allergen profile.</title>
        <authorList>
            <person name="Wang L."/>
            <person name="Xiong Q."/>
            <person name="Saelim N."/>
            <person name="Wang L."/>
            <person name="Nong W."/>
            <person name="Wan A.T."/>
            <person name="Shi M."/>
            <person name="Liu X."/>
            <person name="Cao Q."/>
            <person name="Hui J.H.L."/>
            <person name="Sookrung N."/>
            <person name="Leung T.F."/>
            <person name="Tungtrongchitr A."/>
            <person name="Tsui S.K.W."/>
        </authorList>
    </citation>
    <scope>NUCLEOTIDE SEQUENCE [LARGE SCALE GENOMIC DNA]</scope>
    <source>
        <strain evidence="1">PWHHKU_190912</strain>
    </source>
</reference>
<dbReference type="Proteomes" id="UP001148838">
    <property type="component" value="Unassembled WGS sequence"/>
</dbReference>
<gene>
    <name evidence="1" type="ORF">ANN_01055</name>
</gene>
<keyword evidence="2" id="KW-1185">Reference proteome</keyword>
<protein>
    <submittedName>
        <fullName evidence="1">Uncharacterized protein</fullName>
    </submittedName>
</protein>
<comment type="caution">
    <text evidence="1">The sequence shown here is derived from an EMBL/GenBank/DDBJ whole genome shotgun (WGS) entry which is preliminary data.</text>
</comment>
<organism evidence="1 2">
    <name type="scientific">Periplaneta americana</name>
    <name type="common">American cockroach</name>
    <name type="synonym">Blatta americana</name>
    <dbReference type="NCBI Taxonomy" id="6978"/>
    <lineage>
        <taxon>Eukaryota</taxon>
        <taxon>Metazoa</taxon>
        <taxon>Ecdysozoa</taxon>
        <taxon>Arthropoda</taxon>
        <taxon>Hexapoda</taxon>
        <taxon>Insecta</taxon>
        <taxon>Pterygota</taxon>
        <taxon>Neoptera</taxon>
        <taxon>Polyneoptera</taxon>
        <taxon>Dictyoptera</taxon>
        <taxon>Blattodea</taxon>
        <taxon>Blattoidea</taxon>
        <taxon>Blattidae</taxon>
        <taxon>Blattinae</taxon>
        <taxon>Periplaneta</taxon>
    </lineage>
</organism>
<name>A0ABQ8TSH8_PERAM</name>
<dbReference type="EMBL" id="JAJSOF020000003">
    <property type="protein sequence ID" value="KAJ4449651.1"/>
    <property type="molecule type" value="Genomic_DNA"/>
</dbReference>
<evidence type="ECO:0000313" key="2">
    <source>
        <dbReference type="Proteomes" id="UP001148838"/>
    </source>
</evidence>